<evidence type="ECO:0000256" key="1">
    <source>
        <dbReference type="ARBA" id="ARBA00022723"/>
    </source>
</evidence>
<dbReference type="InterPro" id="IPR013096">
    <property type="entry name" value="Cupin_2"/>
</dbReference>
<dbReference type="SUPFAM" id="SSF51182">
    <property type="entry name" value="RmlC-like cupins"/>
    <property type="match status" value="1"/>
</dbReference>
<dbReference type="Gene3D" id="2.60.120.10">
    <property type="entry name" value="Jelly Rolls"/>
    <property type="match status" value="1"/>
</dbReference>
<dbReference type="AlphaFoldDB" id="A0A136Q272"/>
<comment type="caution">
    <text evidence="3">The sequence shown here is derived from an EMBL/GenBank/DDBJ whole genome shotgun (WGS) entry which is preliminary data.</text>
</comment>
<dbReference type="InterPro" id="IPR011051">
    <property type="entry name" value="RmlC_Cupin_sf"/>
</dbReference>
<dbReference type="GO" id="GO:0046872">
    <property type="term" value="F:metal ion binding"/>
    <property type="evidence" value="ECO:0007669"/>
    <property type="project" value="UniProtKB-KW"/>
</dbReference>
<keyword evidence="4" id="KW-1185">Reference proteome</keyword>
<evidence type="ECO:0000313" key="3">
    <source>
        <dbReference type="EMBL" id="KXK64616.1"/>
    </source>
</evidence>
<dbReference type="KEGG" id="cmiu:B1H56_07735"/>
<gene>
    <name evidence="3" type="ORF">HMPREF3293_02696</name>
</gene>
<dbReference type="PANTHER" id="PTHR35848">
    <property type="entry name" value="OXALATE-BINDING PROTEIN"/>
    <property type="match status" value="1"/>
</dbReference>
<feature type="domain" description="Cupin type-2" evidence="2">
    <location>
        <begin position="43"/>
        <end position="110"/>
    </location>
</feature>
<dbReference type="RefSeq" id="WP_066521854.1">
    <property type="nucleotide sequence ID" value="NZ_CABMOF010000006.1"/>
</dbReference>
<organism evidence="3 4">
    <name type="scientific">Christensenella minuta</name>
    <dbReference type="NCBI Taxonomy" id="626937"/>
    <lineage>
        <taxon>Bacteria</taxon>
        <taxon>Bacillati</taxon>
        <taxon>Bacillota</taxon>
        <taxon>Clostridia</taxon>
        <taxon>Christensenellales</taxon>
        <taxon>Christensenellaceae</taxon>
        <taxon>Christensenella</taxon>
    </lineage>
</organism>
<dbReference type="STRING" id="626937.HMPREF3293_02696"/>
<evidence type="ECO:0000259" key="2">
    <source>
        <dbReference type="Pfam" id="PF07883"/>
    </source>
</evidence>
<dbReference type="InterPro" id="IPR014710">
    <property type="entry name" value="RmlC-like_jellyroll"/>
</dbReference>
<dbReference type="Proteomes" id="UP000070366">
    <property type="component" value="Unassembled WGS sequence"/>
</dbReference>
<dbReference type="InterPro" id="IPR051610">
    <property type="entry name" value="GPI/OXD"/>
</dbReference>
<dbReference type="OrthoDB" id="9797047at2"/>
<dbReference type="PANTHER" id="PTHR35848:SF6">
    <property type="entry name" value="CUPIN TYPE-2 DOMAIN-CONTAINING PROTEIN"/>
    <property type="match status" value="1"/>
</dbReference>
<reference evidence="3 4" key="1">
    <citation type="submission" date="2016-02" db="EMBL/GenBank/DDBJ databases">
        <authorList>
            <person name="Wen L."/>
            <person name="He K."/>
            <person name="Yang H."/>
        </authorList>
    </citation>
    <scope>NUCLEOTIDE SEQUENCE [LARGE SCALE GENOMIC DNA]</scope>
    <source>
        <strain evidence="3 4">DSM 22607</strain>
    </source>
</reference>
<accession>A0A136Q272</accession>
<proteinExistence type="predicted"/>
<evidence type="ECO:0000313" key="4">
    <source>
        <dbReference type="Proteomes" id="UP000070366"/>
    </source>
</evidence>
<protein>
    <submittedName>
        <fullName evidence="3">Cupin domain protein</fullName>
    </submittedName>
</protein>
<keyword evidence="1" id="KW-0479">Metal-binding</keyword>
<sequence>MVIGKHEAVQADKLGGNGEGSAQLMSWLGDAELCPNLSLLTTITLEPGATVSDHPHHGEAEIYCLTQGSGDYNDNGRAVPVKAGDVTVCYDGEMHGLRNTGDGELVFHAIIVKG</sequence>
<dbReference type="Pfam" id="PF07883">
    <property type="entry name" value="Cupin_2"/>
    <property type="match status" value="1"/>
</dbReference>
<dbReference type="EMBL" id="LSZW01000064">
    <property type="protein sequence ID" value="KXK64616.1"/>
    <property type="molecule type" value="Genomic_DNA"/>
</dbReference>
<name>A0A136Q272_9FIRM</name>